<protein>
    <submittedName>
        <fullName evidence="1">Protein FAM131A isoform X2</fullName>
    </submittedName>
</protein>
<dbReference type="Proteomes" id="UP001279410">
    <property type="component" value="Unassembled WGS sequence"/>
</dbReference>
<dbReference type="AlphaFoldDB" id="A0AAD3MG31"/>
<evidence type="ECO:0000313" key="2">
    <source>
        <dbReference type="Proteomes" id="UP001279410"/>
    </source>
</evidence>
<comment type="caution">
    <text evidence="1">The sequence shown here is derived from an EMBL/GenBank/DDBJ whole genome shotgun (WGS) entry which is preliminary data.</text>
</comment>
<dbReference type="EMBL" id="BRZM01000015">
    <property type="protein sequence ID" value="GLD52881.1"/>
    <property type="molecule type" value="Genomic_DNA"/>
</dbReference>
<organism evidence="1 2">
    <name type="scientific">Lates japonicus</name>
    <name type="common">Japanese lates</name>
    <dbReference type="NCBI Taxonomy" id="270547"/>
    <lineage>
        <taxon>Eukaryota</taxon>
        <taxon>Metazoa</taxon>
        <taxon>Chordata</taxon>
        <taxon>Craniata</taxon>
        <taxon>Vertebrata</taxon>
        <taxon>Euteleostomi</taxon>
        <taxon>Actinopterygii</taxon>
        <taxon>Neopterygii</taxon>
        <taxon>Teleostei</taxon>
        <taxon>Neoteleostei</taxon>
        <taxon>Acanthomorphata</taxon>
        <taxon>Carangaria</taxon>
        <taxon>Carangaria incertae sedis</taxon>
        <taxon>Centropomidae</taxon>
        <taxon>Lates</taxon>
    </lineage>
</organism>
<reference evidence="1" key="1">
    <citation type="submission" date="2022-08" db="EMBL/GenBank/DDBJ databases">
        <title>Genome sequencing of akame (Lates japonicus).</title>
        <authorList>
            <person name="Hashiguchi Y."/>
            <person name="Takahashi H."/>
        </authorList>
    </citation>
    <scope>NUCLEOTIDE SEQUENCE</scope>
    <source>
        <strain evidence="1">Kochi</strain>
    </source>
</reference>
<gene>
    <name evidence="1" type="ORF">AKAME5_000571100</name>
</gene>
<accession>A0AAD3MG31</accession>
<keyword evidence="2" id="KW-1185">Reference proteome</keyword>
<sequence length="224" mass="24734">MLAPLTPPFSPCRLALTEKGETPQRLHLPGRDRNSCCRRRLLESCPSAVVLNRRTRPFNRSDGRTPLRPRRHSGGLSTEAHCRFASLRFVPEPSGASVDEESDRGFRSVRGAFQWGGGNKLRGWYLQPKHRDATRVAISFLVSTPATDREGRGALDTVEGCAVKRLLAHICDEGTHPDTMVLTALTQFSCKWRLTVRCSGPGARQAPLSDLALGEHATRLARAD</sequence>
<evidence type="ECO:0000313" key="1">
    <source>
        <dbReference type="EMBL" id="GLD52881.1"/>
    </source>
</evidence>
<proteinExistence type="predicted"/>
<name>A0AAD3MG31_LATJO</name>